<dbReference type="InterPro" id="IPR048466">
    <property type="entry name" value="DNA_pol3_delta-like_C"/>
</dbReference>
<evidence type="ECO:0000256" key="7">
    <source>
        <dbReference type="ARBA" id="ARBA00049244"/>
    </source>
</evidence>
<dbReference type="EC" id="2.7.7.7" evidence="1"/>
<comment type="catalytic activity">
    <reaction evidence="7">
        <text>DNA(n) + a 2'-deoxyribonucleoside 5'-triphosphate = DNA(n+1) + diphosphate</text>
        <dbReference type="Rhea" id="RHEA:22508"/>
        <dbReference type="Rhea" id="RHEA-COMP:17339"/>
        <dbReference type="Rhea" id="RHEA-COMP:17340"/>
        <dbReference type="ChEBI" id="CHEBI:33019"/>
        <dbReference type="ChEBI" id="CHEBI:61560"/>
        <dbReference type="ChEBI" id="CHEBI:173112"/>
        <dbReference type="EC" id="2.7.7.7"/>
    </reaction>
</comment>
<dbReference type="EMBL" id="JAWNFU010000002">
    <property type="protein sequence ID" value="MDY5153213.1"/>
    <property type="molecule type" value="Genomic_DNA"/>
</dbReference>
<evidence type="ECO:0000256" key="2">
    <source>
        <dbReference type="ARBA" id="ARBA00022679"/>
    </source>
</evidence>
<evidence type="ECO:0000313" key="11">
    <source>
        <dbReference type="Proteomes" id="UP000182744"/>
    </source>
</evidence>
<dbReference type="Proteomes" id="UP001273799">
    <property type="component" value="Unassembled WGS sequence"/>
</dbReference>
<comment type="similarity">
    <text evidence="6">Belongs to the DNA polymerase HolA subunit family.</text>
</comment>
<dbReference type="GO" id="GO:0003677">
    <property type="term" value="F:DNA binding"/>
    <property type="evidence" value="ECO:0007669"/>
    <property type="project" value="InterPro"/>
</dbReference>
<keyword evidence="3 9" id="KW-0548">Nucleotidyltransferase</keyword>
<keyword evidence="4" id="KW-0235">DNA replication</keyword>
<dbReference type="Gene3D" id="1.20.272.10">
    <property type="match status" value="1"/>
</dbReference>
<evidence type="ECO:0000256" key="4">
    <source>
        <dbReference type="ARBA" id="ARBA00022705"/>
    </source>
</evidence>
<evidence type="ECO:0000256" key="6">
    <source>
        <dbReference type="ARBA" id="ARBA00034754"/>
    </source>
</evidence>
<dbReference type="SUPFAM" id="SSF48019">
    <property type="entry name" value="post-AAA+ oligomerization domain-like"/>
    <property type="match status" value="1"/>
</dbReference>
<evidence type="ECO:0000256" key="1">
    <source>
        <dbReference type="ARBA" id="ARBA00012417"/>
    </source>
</evidence>
<dbReference type="InterPro" id="IPR005790">
    <property type="entry name" value="DNA_polIII_delta"/>
</dbReference>
<dbReference type="InterPro" id="IPR027417">
    <property type="entry name" value="P-loop_NTPase"/>
</dbReference>
<dbReference type="RefSeq" id="WP_074663524.1">
    <property type="nucleotide sequence ID" value="NZ_FNAU01000015.1"/>
</dbReference>
<dbReference type="Pfam" id="PF21694">
    <property type="entry name" value="DNA_pol3_delta_C"/>
    <property type="match status" value="1"/>
</dbReference>
<sequence length="332" mass="35921">MARTRKKPQSTGTPLNRLQVAPVVLIISAEPVLAERAAHRLQEAVLDREPGTETVRIDAEKYEPGQLATATSPSLFSSTRFVLVNNAEKMTDAFLTEAGAYINQPADGVFLVISHGGGTRGKRLLDAIAAAGYQVGRQEKIKYDDDKARLVRADVAAARRQITDGAVASLVDALGQDLRELLSATQQIIADTTGTINEDDVRALYGGRSEVMPWDVADAAIAGQTGKALSLARHAFATRVDPVPIVSAMANKLRQIALVQVQNKMGPGENKMGSWQRNQALRELRRWTGEGLARAIRAVAEADADVKGASRDPQYAVERAIIRIGKARRIKQ</sequence>
<name>A0A1G7E7A8_9ACTO</name>
<dbReference type="Gene3D" id="3.40.50.300">
    <property type="entry name" value="P-loop containing nucleotide triphosphate hydrolases"/>
    <property type="match status" value="1"/>
</dbReference>
<dbReference type="GO" id="GO:0006261">
    <property type="term" value="P:DNA-templated DNA replication"/>
    <property type="evidence" value="ECO:0007669"/>
    <property type="project" value="TreeGrafter"/>
</dbReference>
<reference evidence="10" key="2">
    <citation type="submission" date="2016-10" db="EMBL/GenBank/DDBJ databases">
        <authorList>
            <person name="de Groot N.N."/>
        </authorList>
    </citation>
    <scope>NUCLEOTIDE SEQUENCE [LARGE SCALE GENOMIC DNA]</scope>
    <source>
        <strain evidence="10">DSM 20639</strain>
    </source>
</reference>
<keyword evidence="5" id="KW-0239">DNA-directed DNA polymerase</keyword>
<keyword evidence="2 9" id="KW-0808">Transferase</keyword>
<reference evidence="9" key="3">
    <citation type="submission" date="2023-10" db="EMBL/GenBank/DDBJ databases">
        <title>Whole Genome based description of the genera Actinobaculum and Actinotignum reveals a complex phylogenetic relationship within the species included in the genus Actinotignum.</title>
        <authorList>
            <person name="Jensen C.S."/>
            <person name="Dargis R."/>
            <person name="Kemp M."/>
            <person name="Christensen J.J."/>
        </authorList>
    </citation>
    <scope>NUCLEOTIDE SEQUENCE</scope>
    <source>
        <strain evidence="9">Actinobaculum_suis_CCUG19206T</strain>
    </source>
</reference>
<dbReference type="Proteomes" id="UP000182744">
    <property type="component" value="Unassembled WGS sequence"/>
</dbReference>
<dbReference type="GO" id="GO:0003887">
    <property type="term" value="F:DNA-directed DNA polymerase activity"/>
    <property type="evidence" value="ECO:0007669"/>
    <property type="project" value="UniProtKB-KW"/>
</dbReference>
<evidence type="ECO:0000256" key="3">
    <source>
        <dbReference type="ARBA" id="ARBA00022695"/>
    </source>
</evidence>
<dbReference type="NCBIfam" id="TIGR01128">
    <property type="entry name" value="holA"/>
    <property type="match status" value="1"/>
</dbReference>
<feature type="domain" description="DNA polymerase III delta subunit-like C-terminal" evidence="8">
    <location>
        <begin position="215"/>
        <end position="323"/>
    </location>
</feature>
<proteinExistence type="inferred from homology"/>
<dbReference type="AlphaFoldDB" id="A0A1G7E7A8"/>
<dbReference type="EMBL" id="FNAU01000015">
    <property type="protein sequence ID" value="SDE59562.1"/>
    <property type="molecule type" value="Genomic_DNA"/>
</dbReference>
<evidence type="ECO:0000256" key="5">
    <source>
        <dbReference type="ARBA" id="ARBA00022932"/>
    </source>
</evidence>
<evidence type="ECO:0000313" key="10">
    <source>
        <dbReference type="EMBL" id="SDE59562.1"/>
    </source>
</evidence>
<dbReference type="PANTHER" id="PTHR34388">
    <property type="entry name" value="DNA POLYMERASE III SUBUNIT DELTA"/>
    <property type="match status" value="1"/>
</dbReference>
<dbReference type="PANTHER" id="PTHR34388:SF1">
    <property type="entry name" value="DNA POLYMERASE III SUBUNIT DELTA"/>
    <property type="match status" value="1"/>
</dbReference>
<evidence type="ECO:0000259" key="8">
    <source>
        <dbReference type="Pfam" id="PF21694"/>
    </source>
</evidence>
<organism evidence="10 11">
    <name type="scientific">Actinobaculum suis</name>
    <dbReference type="NCBI Taxonomy" id="1657"/>
    <lineage>
        <taxon>Bacteria</taxon>
        <taxon>Bacillati</taxon>
        <taxon>Actinomycetota</taxon>
        <taxon>Actinomycetes</taxon>
        <taxon>Actinomycetales</taxon>
        <taxon>Actinomycetaceae</taxon>
        <taxon>Actinobaculum</taxon>
    </lineage>
</organism>
<gene>
    <name evidence="9" type="primary">holA</name>
    <name evidence="9" type="ORF">R6G71_03990</name>
    <name evidence="10" type="ORF">SAMN05421878_11535</name>
</gene>
<evidence type="ECO:0000313" key="9">
    <source>
        <dbReference type="EMBL" id="MDY5153213.1"/>
    </source>
</evidence>
<protein>
    <recommendedName>
        <fullName evidence="1">DNA-directed DNA polymerase</fullName>
        <ecNumber evidence="1">2.7.7.7</ecNumber>
    </recommendedName>
</protein>
<accession>A0A1G7E7A8</accession>
<reference evidence="11" key="1">
    <citation type="submission" date="2016-10" db="EMBL/GenBank/DDBJ databases">
        <authorList>
            <person name="Varghese N."/>
        </authorList>
    </citation>
    <scope>NUCLEOTIDE SEQUENCE [LARGE SCALE GENOMIC DNA]</scope>
    <source>
        <strain evidence="11">DSM 20639</strain>
    </source>
</reference>
<dbReference type="GO" id="GO:0009360">
    <property type="term" value="C:DNA polymerase III complex"/>
    <property type="evidence" value="ECO:0007669"/>
    <property type="project" value="TreeGrafter"/>
</dbReference>
<keyword evidence="11" id="KW-1185">Reference proteome</keyword>
<dbReference type="InterPro" id="IPR008921">
    <property type="entry name" value="DNA_pol3_clamp-load_cplx_C"/>
</dbReference>